<accession>A0A927MXS4</accession>
<evidence type="ECO:0000256" key="1">
    <source>
        <dbReference type="SAM" id="MobiDB-lite"/>
    </source>
</evidence>
<organism evidence="2 3">
    <name type="scientific">Actinopolymorpha pittospori</name>
    <dbReference type="NCBI Taxonomy" id="648752"/>
    <lineage>
        <taxon>Bacteria</taxon>
        <taxon>Bacillati</taxon>
        <taxon>Actinomycetota</taxon>
        <taxon>Actinomycetes</taxon>
        <taxon>Propionibacteriales</taxon>
        <taxon>Actinopolymorphaceae</taxon>
        <taxon>Actinopolymorpha</taxon>
    </lineage>
</organism>
<dbReference type="AlphaFoldDB" id="A0A927MXS4"/>
<reference evidence="2" key="1">
    <citation type="submission" date="2020-10" db="EMBL/GenBank/DDBJ databases">
        <title>Sequencing the genomes of 1000 actinobacteria strains.</title>
        <authorList>
            <person name="Klenk H.-P."/>
        </authorList>
    </citation>
    <scope>NUCLEOTIDE SEQUENCE</scope>
    <source>
        <strain evidence="2">DSM 45354</strain>
    </source>
</reference>
<dbReference type="EMBL" id="JADBEM010000001">
    <property type="protein sequence ID" value="MBE1606688.1"/>
    <property type="molecule type" value="Genomic_DNA"/>
</dbReference>
<evidence type="ECO:0000313" key="3">
    <source>
        <dbReference type="Proteomes" id="UP000638648"/>
    </source>
</evidence>
<comment type="caution">
    <text evidence="2">The sequence shown here is derived from an EMBL/GenBank/DDBJ whole genome shotgun (WGS) entry which is preliminary data.</text>
</comment>
<evidence type="ECO:0008006" key="4">
    <source>
        <dbReference type="Google" id="ProtNLM"/>
    </source>
</evidence>
<gene>
    <name evidence="2" type="ORF">HEB94_003536</name>
</gene>
<protein>
    <recommendedName>
        <fullName evidence="4">Secreted protein</fullName>
    </recommendedName>
</protein>
<dbReference type="Proteomes" id="UP000638648">
    <property type="component" value="Unassembled WGS sequence"/>
</dbReference>
<dbReference type="RefSeq" id="WP_192750772.1">
    <property type="nucleotide sequence ID" value="NZ_BAABJL010000109.1"/>
</dbReference>
<name>A0A927MXS4_9ACTN</name>
<feature type="region of interest" description="Disordered" evidence="1">
    <location>
        <begin position="35"/>
        <end position="91"/>
    </location>
</feature>
<feature type="compositionally biased region" description="Basic and acidic residues" evidence="1">
    <location>
        <begin position="65"/>
        <end position="84"/>
    </location>
</feature>
<keyword evidence="3" id="KW-1185">Reference proteome</keyword>
<proteinExistence type="predicted"/>
<sequence length="332" mass="34119">MNAATKLGAFGAGLALVFGAAYGVGSLVDSGPGRTALVDTREESGPGAHGADEMTPGAADSAGGGHEDGGQADGGHAEGGHAEGDAAGGAAAELPGGLMVSEHGYTLERVSADPTFGRNGEFAFRIVSADGQPVTAFDEVHEKRLHLIVVRRDLSGFRHVHPTLGEDGVWRIRLPFTAAGTYRAFADFTPTGGEATTLGIDVPVAGSYQPAALPAPTTVARVDGYTVTMRGRPKAGESSMLTFQVERGGRPVTDLQPYLGSYGHLVALRGGDLAYLHVHPDGSPGDGRIAPGPDVGFHVEAPTAGAYRLYLDFQHDGSVRTAEFTVHVPSGA</sequence>
<evidence type="ECO:0000313" key="2">
    <source>
        <dbReference type="EMBL" id="MBE1606688.1"/>
    </source>
</evidence>